<dbReference type="AlphaFoldDB" id="A0A4C1YUR7"/>
<dbReference type="OrthoDB" id="6604226at2759"/>
<sequence length="343" mass="38081">MENSSCLDTSIVIMTCSGIWLPKKLENSTKKAYYIALGVILQGILFFSVILAEMAHWIQVFGDTEKTVDATVLLLSHLVQAVKILTICLKQKRIKALVAAVDGPMFNPDDPLARGILQRTVHTLSLVGRVMAASAAVTAVFWCVMPQLKPVVTLPLKVYYPFNVDTMPMFGIMYAYLSISVAAVGVGDAAENYLVAAVLVLASAQLDVLTRKLHSLEPVELVTMVFYLVCVFMELLMYCYPGHLLISKSLLVADAWYSGWIQADFKTRRMIFLMVLRAQRALCVRAGGALHVSLPTAAARIVIPWYTTICLPDVIEELRKINRKLRIMLHHDIASSHTPKQTN</sequence>
<dbReference type="GO" id="GO:0004984">
    <property type="term" value="F:olfactory receptor activity"/>
    <property type="evidence" value="ECO:0007669"/>
    <property type="project" value="InterPro"/>
</dbReference>
<feature type="transmembrane region" description="Helical" evidence="10">
    <location>
        <begin position="193"/>
        <end position="209"/>
    </location>
</feature>
<evidence type="ECO:0000313" key="11">
    <source>
        <dbReference type="EMBL" id="GBP78652.1"/>
    </source>
</evidence>
<evidence type="ECO:0000256" key="5">
    <source>
        <dbReference type="ARBA" id="ARBA00022725"/>
    </source>
</evidence>
<evidence type="ECO:0000256" key="4">
    <source>
        <dbReference type="ARBA" id="ARBA00022692"/>
    </source>
</evidence>
<protein>
    <recommendedName>
        <fullName evidence="10">Odorant receptor</fullName>
    </recommendedName>
</protein>
<comment type="caution">
    <text evidence="11">The sequence shown here is derived from an EMBL/GenBank/DDBJ whole genome shotgun (WGS) entry which is preliminary data.</text>
</comment>
<evidence type="ECO:0000256" key="1">
    <source>
        <dbReference type="ARBA" id="ARBA00004651"/>
    </source>
</evidence>
<feature type="transmembrane region" description="Helical" evidence="10">
    <location>
        <begin position="32"/>
        <end position="58"/>
    </location>
</feature>
<feature type="transmembrane region" description="Helical" evidence="10">
    <location>
        <begin position="70"/>
        <end position="89"/>
    </location>
</feature>
<evidence type="ECO:0000256" key="3">
    <source>
        <dbReference type="ARBA" id="ARBA00022606"/>
    </source>
</evidence>
<keyword evidence="2" id="KW-1003">Cell membrane</keyword>
<evidence type="ECO:0000256" key="8">
    <source>
        <dbReference type="ARBA" id="ARBA00023170"/>
    </source>
</evidence>
<evidence type="ECO:0000256" key="7">
    <source>
        <dbReference type="ARBA" id="ARBA00023136"/>
    </source>
</evidence>
<keyword evidence="4 10" id="KW-0812">Transmembrane</keyword>
<dbReference type="GO" id="GO:0005886">
    <property type="term" value="C:plasma membrane"/>
    <property type="evidence" value="ECO:0007669"/>
    <property type="project" value="UniProtKB-SubCell"/>
</dbReference>
<name>A0A4C1YUR7_EUMVA</name>
<feature type="transmembrane region" description="Helical" evidence="10">
    <location>
        <begin position="221"/>
        <end position="240"/>
    </location>
</feature>
<dbReference type="PANTHER" id="PTHR21137">
    <property type="entry name" value="ODORANT RECEPTOR"/>
    <property type="match status" value="1"/>
</dbReference>
<keyword evidence="12" id="KW-1185">Reference proteome</keyword>
<keyword evidence="9 10" id="KW-0807">Transducer</keyword>
<comment type="similarity">
    <text evidence="10">Belongs to the insect chemoreceptor superfamily. Heteromeric odorant receptor channel (TC 1.A.69) family.</text>
</comment>
<keyword evidence="3 10" id="KW-0716">Sensory transduction</keyword>
<dbReference type="Proteomes" id="UP000299102">
    <property type="component" value="Unassembled WGS sequence"/>
</dbReference>
<keyword evidence="5 10" id="KW-0552">Olfaction</keyword>
<reference evidence="11 12" key="1">
    <citation type="journal article" date="2019" name="Commun. Biol.">
        <title>The bagworm genome reveals a unique fibroin gene that provides high tensile strength.</title>
        <authorList>
            <person name="Kono N."/>
            <person name="Nakamura H."/>
            <person name="Ohtoshi R."/>
            <person name="Tomita M."/>
            <person name="Numata K."/>
            <person name="Arakawa K."/>
        </authorList>
    </citation>
    <scope>NUCLEOTIDE SEQUENCE [LARGE SCALE GENOMIC DNA]</scope>
</reference>
<keyword evidence="7 10" id="KW-0472">Membrane</keyword>
<proteinExistence type="inferred from homology"/>
<evidence type="ECO:0000256" key="6">
    <source>
        <dbReference type="ARBA" id="ARBA00022989"/>
    </source>
</evidence>
<evidence type="ECO:0000256" key="10">
    <source>
        <dbReference type="RuleBase" id="RU351113"/>
    </source>
</evidence>
<dbReference type="InterPro" id="IPR004117">
    <property type="entry name" value="7tm6_olfct_rcpt"/>
</dbReference>
<accession>A0A4C1YUR7</accession>
<feature type="transmembrane region" description="Helical" evidence="10">
    <location>
        <begin position="126"/>
        <end position="148"/>
    </location>
</feature>
<dbReference type="Pfam" id="PF02949">
    <property type="entry name" value="7tm_6"/>
    <property type="match status" value="1"/>
</dbReference>
<feature type="transmembrane region" description="Helical" evidence="10">
    <location>
        <begin position="168"/>
        <end position="186"/>
    </location>
</feature>
<keyword evidence="8 10" id="KW-0675">Receptor</keyword>
<comment type="subcellular location">
    <subcellularLocation>
        <location evidence="1 10">Cell membrane</location>
        <topology evidence="1 10">Multi-pass membrane protein</topology>
    </subcellularLocation>
</comment>
<dbReference type="GO" id="GO:0007165">
    <property type="term" value="P:signal transduction"/>
    <property type="evidence" value="ECO:0007669"/>
    <property type="project" value="UniProtKB-KW"/>
</dbReference>
<organism evidence="11 12">
    <name type="scientific">Eumeta variegata</name>
    <name type="common">Bagworm moth</name>
    <name type="synonym">Eumeta japonica</name>
    <dbReference type="NCBI Taxonomy" id="151549"/>
    <lineage>
        <taxon>Eukaryota</taxon>
        <taxon>Metazoa</taxon>
        <taxon>Ecdysozoa</taxon>
        <taxon>Arthropoda</taxon>
        <taxon>Hexapoda</taxon>
        <taxon>Insecta</taxon>
        <taxon>Pterygota</taxon>
        <taxon>Neoptera</taxon>
        <taxon>Endopterygota</taxon>
        <taxon>Lepidoptera</taxon>
        <taxon>Glossata</taxon>
        <taxon>Ditrysia</taxon>
        <taxon>Tineoidea</taxon>
        <taxon>Psychidae</taxon>
        <taxon>Oiketicinae</taxon>
        <taxon>Eumeta</taxon>
    </lineage>
</organism>
<keyword evidence="6 10" id="KW-1133">Transmembrane helix</keyword>
<gene>
    <name evidence="11" type="primary">Or45b</name>
    <name evidence="11" type="ORF">EVAR_98580_1</name>
</gene>
<dbReference type="PANTHER" id="PTHR21137:SF35">
    <property type="entry name" value="ODORANT RECEPTOR 19A-RELATED"/>
    <property type="match status" value="1"/>
</dbReference>
<evidence type="ECO:0000256" key="9">
    <source>
        <dbReference type="ARBA" id="ARBA00023224"/>
    </source>
</evidence>
<dbReference type="EMBL" id="BGZK01001378">
    <property type="protein sequence ID" value="GBP78652.1"/>
    <property type="molecule type" value="Genomic_DNA"/>
</dbReference>
<comment type="caution">
    <text evidence="10">Lacks conserved residue(s) required for the propagation of feature annotation.</text>
</comment>
<evidence type="ECO:0000313" key="12">
    <source>
        <dbReference type="Proteomes" id="UP000299102"/>
    </source>
</evidence>
<dbReference type="GO" id="GO:0005549">
    <property type="term" value="F:odorant binding"/>
    <property type="evidence" value="ECO:0007669"/>
    <property type="project" value="InterPro"/>
</dbReference>
<evidence type="ECO:0000256" key="2">
    <source>
        <dbReference type="ARBA" id="ARBA00022475"/>
    </source>
</evidence>